<feature type="region of interest" description="Disordered" evidence="1">
    <location>
        <begin position="354"/>
        <end position="377"/>
    </location>
</feature>
<feature type="region of interest" description="Disordered" evidence="1">
    <location>
        <begin position="1268"/>
        <end position="1462"/>
    </location>
</feature>
<feature type="compositionally biased region" description="Acidic residues" evidence="1">
    <location>
        <begin position="1271"/>
        <end position="1282"/>
    </location>
</feature>
<protein>
    <submittedName>
        <fullName evidence="3">Uncharacterized protein</fullName>
    </submittedName>
</protein>
<feature type="compositionally biased region" description="Basic and acidic residues" evidence="1">
    <location>
        <begin position="1578"/>
        <end position="1603"/>
    </location>
</feature>
<feature type="compositionally biased region" description="Basic and acidic residues" evidence="1">
    <location>
        <begin position="576"/>
        <end position="586"/>
    </location>
</feature>
<feature type="compositionally biased region" description="Acidic residues" evidence="1">
    <location>
        <begin position="684"/>
        <end position="699"/>
    </location>
</feature>
<evidence type="ECO:0000313" key="3">
    <source>
        <dbReference type="WBParaSite" id="PSAMB.scaffold19size118911.g324.t1"/>
    </source>
</evidence>
<feature type="region of interest" description="Disordered" evidence="1">
    <location>
        <begin position="1204"/>
        <end position="1226"/>
    </location>
</feature>
<sequence>MMKSWTNAQSNRNDANSPHAHASLLSPSQRGSEEFAPPLLLSKSIEIGDGNSVTAPYDLEEDNGTESNYLVLEDGKKTPLTPKTPLKETFNEIKDIFPNRGSRSSTRTDLFASMSSEASHKIGQLFTDKFGGKFNEDFVVVRELPAQEGIDETNLLELLSDSSRTSSRKMSVHEGQPDTITNKEDLLSDFDPFGARRASEPRSAHETAEVSSGTAATHEADLVELGLTANDFLRQAASPSPLSDEEDISSKNSPSKRHNMEQAEQTELANTPEAKGASRASALRDVNDELESTDESTLPSPRALVRSRELEEMDESVKEEPIEKTFVKPLSPSADNDDILVLQPKERMYYELTNDSKTSDSTKEVTHGEHDQLNEERESIACEERLASDQGGDIAEEINSVPIVEQPADGDEEDGHQDVLQKHAEMNEDSSLNIEELVEKEMNEDSSTDLVSKTTMNAGGTSASSSEHSAPSNVLKERNAQNQEERGEANRASFMYGLEDSSSASESDDKDTVAPLPLIRPHEIKPSSSEETEEEAGAQSVQANDSKDDAQRISDSESIDEAEKAKESSNIIAKNTESEETREAHHISPIHGASEAVAGISQEEDKDFASSPLRDSANSSKRSFKRDFDASSDDGVTEENKQTAEYDRSLNSSVEGAAVPTILPSATETQFKSKVHRTAMYEASSDDEFSVEFNPESDADSIRGKKSVSSIDRKDSALLAAVEDATQIQGPEVVQPFASKQKDHTDEFSSEEDITIPPVPVHESIADLSGRGTSYAEQSNELSRLKEQQDDVGFRGFEEALLRDRIAEVMSETDADEAGNGAKVRAPDSASAHVAAEKDGEAKIVTSGAEGLAETPVAILSSDDSIVPDAKEHVDADARLEKSEQSKNDAAEKEIALEPAEEFDDEKSPAALVASQVHSSDEGSDFEQVGRKRSIQEELMLAELHSSPKKVVQVDDVPGVDESADKYAPDFDPESSSTSLKALDESTKVERVQGTWNSDESSGDDDDFAGSEPSSISSKGRKRVSWLEGADVAYIAKQEEDKEESSMPSFYQVAERLKKNFHVQRVEEGAPEYEKQGKNPFLEEIGSSGLQFEPTNPFIRDLTESEPLPVIHERENTEDSEEGGEKSAKSGEKYSSSSAGDSGSSASSRSTSTSTSYEQNKTAENNDDEKDVGASEDAIGSANDAAMVDDVIPGEIGRQIETFGSSSSSAVGSTHYSPVTSITDPFSSYIPSSSANRDEVFNEKDDLDPFGQIGVTRMSVRKKIDSFYDSFDIDEDTEEGGVEDSTLDRLMRSHARELRNEERLEEELESRMNLPGAIEEEDEDEEEEEDKEDSDRSTEEAPDSGDWPDSFDLGDGDEPKKKEKLEEEEILVVPESTPPSSDDAQIALEHTHAGQQSSKDSNEQKPSSSFAEFVNNMVHDIDESAREELSKITDKDESPSSLRSPIASSPDNAPSVKEAEEQKKAMRNLYGMLLKSEEGEAIDEEVLNVTVVDGVPYITMEPTSSWNDTIEVLDLNPDTVEHYEAVEEKKKHDTNFEEVTAEASKEFSFERPEDQAEGIAQLVYDEISLDSSTIVADTDVKTDNSEDDQSKVDETANELREGSVDQSQLRANLPSLPIGASFTSEEDRRNVPLSISFPPMRSRRSFEADSLRTDQILASSNVPPNLNFDPMQVFFVEQLDHSDIRHIHPDHELDESEDDDDGFDLTDEEFVYEKDDSSLNPNASPRKSVSWSDFRGHNLEAGPSLLFNGDQSTPIKPILKNSPRVSLEYDSDFFVRMQRSASESRLVDSGCQTDISGPIAEHKERTYSIASLDEQPSPSSTASMRSVLRYNATRLFKDLRMLVLERDRTIEALETVKSAEQAGFVSLATKHHQQHFRDRLIESRVALDVRIDDVWYKLKNEDLKALSPGQKEWLFGCMTSTGLTFSDRRAEPPMRASPSPSSRWRFNSDYVHHDNGIRADDFSEAYTHSLFDYPRKLAKLRQAFIGAVHEDTVEMLAANQAIENRTADWVYRSSNEDVAREFNRLAAALVDRVVPESSQRRSQSANSDRVDAEIIRMRRSLAQSYY</sequence>
<evidence type="ECO:0000313" key="2">
    <source>
        <dbReference type="Proteomes" id="UP000887566"/>
    </source>
</evidence>
<feature type="compositionally biased region" description="Polar residues" evidence="1">
    <location>
        <begin position="1210"/>
        <end position="1226"/>
    </location>
</feature>
<feature type="compositionally biased region" description="Basic and acidic residues" evidence="1">
    <location>
        <begin position="1419"/>
        <end position="1438"/>
    </location>
</feature>
<feature type="compositionally biased region" description="Polar residues" evidence="1">
    <location>
        <begin position="448"/>
        <end position="461"/>
    </location>
</feature>
<feature type="compositionally biased region" description="Basic and acidic residues" evidence="1">
    <location>
        <begin position="171"/>
        <end position="186"/>
    </location>
</feature>
<feature type="region of interest" description="Disordered" evidence="1">
    <location>
        <begin position="730"/>
        <end position="761"/>
    </location>
</feature>
<organism evidence="2 3">
    <name type="scientific">Plectus sambesii</name>
    <dbReference type="NCBI Taxonomy" id="2011161"/>
    <lineage>
        <taxon>Eukaryota</taxon>
        <taxon>Metazoa</taxon>
        <taxon>Ecdysozoa</taxon>
        <taxon>Nematoda</taxon>
        <taxon>Chromadorea</taxon>
        <taxon>Plectida</taxon>
        <taxon>Plectina</taxon>
        <taxon>Plectoidea</taxon>
        <taxon>Plectidae</taxon>
        <taxon>Plectus</taxon>
    </lineage>
</organism>
<feature type="region of interest" description="Disordered" evidence="1">
    <location>
        <begin position="1068"/>
        <end position="1187"/>
    </location>
</feature>
<name>A0A914VHH9_9BILA</name>
<dbReference type="Proteomes" id="UP000887566">
    <property type="component" value="Unplaced"/>
</dbReference>
<feature type="region of interest" description="Disordered" evidence="1">
    <location>
        <begin position="1578"/>
        <end position="1612"/>
    </location>
</feature>
<feature type="compositionally biased region" description="Low complexity" evidence="1">
    <location>
        <begin position="462"/>
        <end position="472"/>
    </location>
</feature>
<feature type="compositionally biased region" description="Basic and acidic residues" evidence="1">
    <location>
        <begin position="545"/>
        <end position="567"/>
    </location>
</feature>
<feature type="compositionally biased region" description="Basic and acidic residues" evidence="1">
    <location>
        <begin position="1286"/>
        <end position="1302"/>
    </location>
</feature>
<feature type="compositionally biased region" description="Polar residues" evidence="1">
    <location>
        <begin position="1393"/>
        <end position="1410"/>
    </location>
</feature>
<feature type="region of interest" description="Disordered" evidence="1">
    <location>
        <begin position="1"/>
        <end position="37"/>
    </location>
</feature>
<dbReference type="WBParaSite" id="PSAMB.scaffold19size118911.g324.t1">
    <property type="protein sequence ID" value="PSAMB.scaffold19size118911.g324.t1"/>
    <property type="gene ID" value="PSAMB.scaffold19size118911.g324"/>
</dbReference>
<evidence type="ECO:0000256" key="1">
    <source>
        <dbReference type="SAM" id="MobiDB-lite"/>
    </source>
</evidence>
<feature type="region of interest" description="Disordered" evidence="1">
    <location>
        <begin position="162"/>
        <end position="217"/>
    </location>
</feature>
<feature type="compositionally biased region" description="Basic and acidic residues" evidence="1">
    <location>
        <begin position="357"/>
        <end position="377"/>
    </location>
</feature>
<feature type="compositionally biased region" description="Basic and acidic residues" evidence="1">
    <location>
        <begin position="197"/>
        <end position="208"/>
    </location>
</feature>
<keyword evidence="2" id="KW-1185">Reference proteome</keyword>
<feature type="region of interest" description="Disordered" evidence="1">
    <location>
        <begin position="237"/>
        <end position="338"/>
    </location>
</feature>
<reference evidence="3" key="1">
    <citation type="submission" date="2022-11" db="UniProtKB">
        <authorList>
            <consortium name="WormBaseParasite"/>
        </authorList>
    </citation>
    <scope>IDENTIFICATION</scope>
</reference>
<feature type="compositionally biased region" description="Basic and acidic residues" evidence="1">
    <location>
        <begin position="416"/>
        <end position="426"/>
    </location>
</feature>
<feature type="region of interest" description="Disordered" evidence="1">
    <location>
        <begin position="401"/>
        <end position="652"/>
    </location>
</feature>
<feature type="compositionally biased region" description="Low complexity" evidence="1">
    <location>
        <begin position="1133"/>
        <end position="1158"/>
    </location>
</feature>
<feature type="compositionally biased region" description="Basic and acidic residues" evidence="1">
    <location>
        <begin position="638"/>
        <end position="648"/>
    </location>
</feature>
<feature type="region of interest" description="Disordered" evidence="1">
    <location>
        <begin position="812"/>
        <end position="838"/>
    </location>
</feature>
<feature type="compositionally biased region" description="Basic and acidic residues" evidence="1">
    <location>
        <begin position="878"/>
        <end position="896"/>
    </location>
</feature>
<feature type="region of interest" description="Disordered" evidence="1">
    <location>
        <begin position="682"/>
        <end position="707"/>
    </location>
</feature>
<feature type="region of interest" description="Disordered" evidence="1">
    <location>
        <begin position="878"/>
        <end position="1024"/>
    </location>
</feature>
<proteinExistence type="predicted"/>
<feature type="compositionally biased region" description="Basic and acidic residues" evidence="1">
    <location>
        <begin position="475"/>
        <end position="489"/>
    </location>
</feature>
<feature type="compositionally biased region" description="Basic and acidic residues" evidence="1">
    <location>
        <begin position="306"/>
        <end position="326"/>
    </location>
</feature>
<accession>A0A914VHH9</accession>
<feature type="compositionally biased region" description="Polar residues" evidence="1">
    <location>
        <begin position="1"/>
        <end position="16"/>
    </location>
</feature>
<feature type="compositionally biased region" description="Low complexity" evidence="1">
    <location>
        <begin position="1439"/>
        <end position="1450"/>
    </location>
</feature>
<feature type="compositionally biased region" description="Basic and acidic residues" evidence="1">
    <location>
        <begin position="982"/>
        <end position="991"/>
    </location>
</feature>
<feature type="compositionally biased region" description="Basic and acidic residues" evidence="1">
    <location>
        <begin position="1068"/>
        <end position="1077"/>
    </location>
</feature>
<feature type="compositionally biased region" description="Acidic residues" evidence="1">
    <location>
        <begin position="1318"/>
        <end position="1332"/>
    </location>
</feature>
<feature type="compositionally biased region" description="Basic and acidic residues" evidence="1">
    <location>
        <begin position="1111"/>
        <end position="1132"/>
    </location>
</feature>